<reference evidence="2" key="1">
    <citation type="journal article" date="2019" name="Int. J. Syst. Evol. Microbiol.">
        <title>The Global Catalogue of Microorganisms (GCM) 10K type strain sequencing project: providing services to taxonomists for standard genome sequencing and annotation.</title>
        <authorList>
            <consortium name="The Broad Institute Genomics Platform"/>
            <consortium name="The Broad Institute Genome Sequencing Center for Infectious Disease"/>
            <person name="Wu L."/>
            <person name="Ma J."/>
        </authorList>
    </citation>
    <scope>NUCLEOTIDE SEQUENCE [LARGE SCALE GENOMIC DNA]</scope>
    <source>
        <strain evidence="2">CGMCC 4.7277</strain>
    </source>
</reference>
<keyword evidence="2" id="KW-1185">Reference proteome</keyword>
<organism evidence="1 2">
    <name type="scientific">Polaromonas jejuensis</name>
    <dbReference type="NCBI Taxonomy" id="457502"/>
    <lineage>
        <taxon>Bacteria</taxon>
        <taxon>Pseudomonadati</taxon>
        <taxon>Pseudomonadota</taxon>
        <taxon>Betaproteobacteria</taxon>
        <taxon>Burkholderiales</taxon>
        <taxon>Comamonadaceae</taxon>
        <taxon>Polaromonas</taxon>
    </lineage>
</organism>
<dbReference type="EMBL" id="JBHSMX010000004">
    <property type="protein sequence ID" value="MFC5519729.1"/>
    <property type="molecule type" value="Genomic_DNA"/>
</dbReference>
<dbReference type="Proteomes" id="UP001596084">
    <property type="component" value="Unassembled WGS sequence"/>
</dbReference>
<accession>A0ABW0QAN6</accession>
<sequence>MSKRLTELHQQRGRLLERIAHQRAGLALQLLPLQKASDAGHRVFTLISAGLQYLKSHPLPVMLAVSALLLFKPRRAWRWLWRGVGIWRRWRALRGWLSASGLSRWL</sequence>
<comment type="caution">
    <text evidence="1">The sequence shown here is derived from an EMBL/GenBank/DDBJ whole genome shotgun (WGS) entry which is preliminary data.</text>
</comment>
<dbReference type="InterPro" id="IPR025612">
    <property type="entry name" value="YqjK"/>
</dbReference>
<dbReference type="Pfam" id="PF13997">
    <property type="entry name" value="YqjK"/>
    <property type="match status" value="1"/>
</dbReference>
<protein>
    <submittedName>
        <fullName evidence="1">YqjK family protein</fullName>
    </submittedName>
</protein>
<gene>
    <name evidence="1" type="ORF">ACFPP7_02195</name>
</gene>
<name>A0ABW0QAN6_9BURK</name>
<evidence type="ECO:0000313" key="1">
    <source>
        <dbReference type="EMBL" id="MFC5519729.1"/>
    </source>
</evidence>
<evidence type="ECO:0000313" key="2">
    <source>
        <dbReference type="Proteomes" id="UP001596084"/>
    </source>
</evidence>
<proteinExistence type="predicted"/>
<dbReference type="RefSeq" id="WP_068835864.1">
    <property type="nucleotide sequence ID" value="NZ_JBHSMX010000004.1"/>
</dbReference>